<keyword evidence="2" id="KW-0012">Acyltransferase</keyword>
<dbReference type="Proteomes" id="UP000526501">
    <property type="component" value="Unassembled WGS sequence"/>
</dbReference>
<name>A0A7X1B774_9BACT</name>
<dbReference type="InterPro" id="IPR016181">
    <property type="entry name" value="Acyl_CoA_acyltransferase"/>
</dbReference>
<accession>A0A7X1B774</accession>
<dbReference type="Gene3D" id="3.40.630.30">
    <property type="match status" value="1"/>
</dbReference>
<dbReference type="CDD" id="cd04301">
    <property type="entry name" value="NAT_SF"/>
    <property type="match status" value="1"/>
</dbReference>
<evidence type="ECO:0000313" key="5">
    <source>
        <dbReference type="Proteomes" id="UP000526501"/>
    </source>
</evidence>
<dbReference type="AlphaFoldDB" id="A0A7X1B774"/>
<dbReference type="PANTHER" id="PTHR43072:SF23">
    <property type="entry name" value="UPF0039 PROTEIN C11D3.02C"/>
    <property type="match status" value="1"/>
</dbReference>
<dbReference type="PROSITE" id="PS51186">
    <property type="entry name" value="GNAT"/>
    <property type="match status" value="1"/>
</dbReference>
<evidence type="ECO:0000256" key="2">
    <source>
        <dbReference type="ARBA" id="ARBA00023315"/>
    </source>
</evidence>
<dbReference type="GO" id="GO:0016747">
    <property type="term" value="F:acyltransferase activity, transferring groups other than amino-acyl groups"/>
    <property type="evidence" value="ECO:0007669"/>
    <property type="project" value="InterPro"/>
</dbReference>
<dbReference type="EMBL" id="JACHVC010000012">
    <property type="protein sequence ID" value="MBC2606797.1"/>
    <property type="molecule type" value="Genomic_DNA"/>
</dbReference>
<evidence type="ECO:0000313" key="4">
    <source>
        <dbReference type="EMBL" id="MBC2606797.1"/>
    </source>
</evidence>
<keyword evidence="1 4" id="KW-0808">Transferase</keyword>
<dbReference type="PANTHER" id="PTHR43072">
    <property type="entry name" value="N-ACETYLTRANSFERASE"/>
    <property type="match status" value="1"/>
</dbReference>
<proteinExistence type="predicted"/>
<dbReference type="SUPFAM" id="SSF55729">
    <property type="entry name" value="Acyl-CoA N-acyltransferases (Nat)"/>
    <property type="match status" value="1"/>
</dbReference>
<evidence type="ECO:0000256" key="1">
    <source>
        <dbReference type="ARBA" id="ARBA00022679"/>
    </source>
</evidence>
<keyword evidence="5" id="KW-1185">Reference proteome</keyword>
<reference evidence="4 5" key="1">
    <citation type="submission" date="2020-07" db="EMBL/GenBank/DDBJ databases">
        <authorList>
            <person name="Feng X."/>
        </authorList>
    </citation>
    <scope>NUCLEOTIDE SEQUENCE [LARGE SCALE GENOMIC DNA]</scope>
    <source>
        <strain evidence="4 5">JCM23202</strain>
    </source>
</reference>
<dbReference type="RefSeq" id="WP_185660666.1">
    <property type="nucleotide sequence ID" value="NZ_CAWPOO010000012.1"/>
</dbReference>
<comment type="caution">
    <text evidence="4">The sequence shown here is derived from an EMBL/GenBank/DDBJ whole genome shotgun (WGS) entry which is preliminary data.</text>
</comment>
<gene>
    <name evidence="4" type="ORF">H5P27_12155</name>
</gene>
<feature type="domain" description="N-acetyltransferase" evidence="3">
    <location>
        <begin position="17"/>
        <end position="161"/>
    </location>
</feature>
<sequence length="168" mass="19470">MNKLVECKLERHGQAILEIFNHAIKTSTALYDYQERTWKDMETWFDVKATNCFPVIGLESEEGELLGFASFGRFRPHAGYLHTVEHSVYVDHRHRGKSLGKKLLRELIERAKGQSYHVMVGAIDSSNLASRRLHESFGFTHSGTLPQIGRKFDRWLDVSFYQLILEED</sequence>
<protein>
    <submittedName>
        <fullName evidence="4">N-acetyltransferase</fullName>
    </submittedName>
</protein>
<dbReference type="InterPro" id="IPR000182">
    <property type="entry name" value="GNAT_dom"/>
</dbReference>
<dbReference type="Pfam" id="PF00583">
    <property type="entry name" value="Acetyltransf_1"/>
    <property type="match status" value="1"/>
</dbReference>
<organism evidence="4 5">
    <name type="scientific">Pelagicoccus albus</name>
    <dbReference type="NCBI Taxonomy" id="415222"/>
    <lineage>
        <taxon>Bacteria</taxon>
        <taxon>Pseudomonadati</taxon>
        <taxon>Verrucomicrobiota</taxon>
        <taxon>Opitutia</taxon>
        <taxon>Puniceicoccales</taxon>
        <taxon>Pelagicoccaceae</taxon>
        <taxon>Pelagicoccus</taxon>
    </lineage>
</organism>
<evidence type="ECO:0000259" key="3">
    <source>
        <dbReference type="PROSITE" id="PS51186"/>
    </source>
</evidence>